<protein>
    <submittedName>
        <fullName evidence="5">Transcriptional regulator, GntR family</fullName>
    </submittedName>
</protein>
<evidence type="ECO:0000259" key="4">
    <source>
        <dbReference type="PROSITE" id="PS50949"/>
    </source>
</evidence>
<reference evidence="5" key="1">
    <citation type="submission" date="2019-06" db="EMBL/GenBank/DDBJ databases">
        <authorList>
            <person name="Le Quere A."/>
            <person name="Colella S."/>
        </authorList>
    </citation>
    <scope>NUCLEOTIDE SEQUENCE</scope>
    <source>
        <strain evidence="5">EmedicaeMD41</strain>
    </source>
</reference>
<dbReference type="SMART" id="SM00345">
    <property type="entry name" value="HTH_GNTR"/>
    <property type="match status" value="1"/>
</dbReference>
<dbReference type="InterPro" id="IPR036390">
    <property type="entry name" value="WH_DNA-bd_sf"/>
</dbReference>
<dbReference type="PROSITE" id="PS50949">
    <property type="entry name" value="HTH_GNTR"/>
    <property type="match status" value="1"/>
</dbReference>
<name>A0A508X645_9HYPH</name>
<dbReference type="SUPFAM" id="SSF48008">
    <property type="entry name" value="GntR ligand-binding domain-like"/>
    <property type="match status" value="1"/>
</dbReference>
<dbReference type="Gene3D" id="1.20.120.530">
    <property type="entry name" value="GntR ligand-binding domain-like"/>
    <property type="match status" value="1"/>
</dbReference>
<dbReference type="GO" id="GO:0003677">
    <property type="term" value="F:DNA binding"/>
    <property type="evidence" value="ECO:0007669"/>
    <property type="project" value="UniProtKB-KW"/>
</dbReference>
<dbReference type="PRINTS" id="PR00035">
    <property type="entry name" value="HTHGNTR"/>
</dbReference>
<keyword evidence="3" id="KW-0804">Transcription</keyword>
<organism evidence="5">
    <name type="scientific">Sinorhizobium medicae</name>
    <dbReference type="NCBI Taxonomy" id="110321"/>
    <lineage>
        <taxon>Bacteria</taxon>
        <taxon>Pseudomonadati</taxon>
        <taxon>Pseudomonadota</taxon>
        <taxon>Alphaproteobacteria</taxon>
        <taxon>Hyphomicrobiales</taxon>
        <taxon>Rhizobiaceae</taxon>
        <taxon>Sinorhizobium/Ensifer group</taxon>
        <taxon>Sinorhizobium</taxon>
    </lineage>
</organism>
<dbReference type="Pfam" id="PF07729">
    <property type="entry name" value="FCD"/>
    <property type="match status" value="1"/>
</dbReference>
<sequence>MSENIFYKLRDDIENGIVTGEFEPGERLDETQLATRFGVSRTPIREALMQLSAIGLVEIRPRRGAIVVDPAPQRVYEMFEVMAELEGMAGALAARRHTEEDSAALLAAHEKCREAAVSEDTDRYYYENEIFHRAIYAASRSGFLEEQCTTLHRRLRPYRRLQLRVRNRMKVSFKEHGEIVEAILSGDADRAREGLRSHVAVQGDRFGDLVANLSNRERRAAGSDRKPLV</sequence>
<dbReference type="RefSeq" id="WP_028054903.1">
    <property type="nucleotide sequence ID" value="NZ_CABFNB010000149.1"/>
</dbReference>
<dbReference type="CDD" id="cd07377">
    <property type="entry name" value="WHTH_GntR"/>
    <property type="match status" value="1"/>
</dbReference>
<dbReference type="PANTHER" id="PTHR43537:SF49">
    <property type="entry name" value="TRANSCRIPTIONAL REGULATORY PROTEIN"/>
    <property type="match status" value="1"/>
</dbReference>
<dbReference type="InterPro" id="IPR008920">
    <property type="entry name" value="TF_FadR/GntR_C"/>
</dbReference>
<dbReference type="InterPro" id="IPR011711">
    <property type="entry name" value="GntR_C"/>
</dbReference>
<feature type="domain" description="HTH gntR-type" evidence="4">
    <location>
        <begin position="3"/>
        <end position="70"/>
    </location>
</feature>
<dbReference type="InterPro" id="IPR036388">
    <property type="entry name" value="WH-like_DNA-bd_sf"/>
</dbReference>
<keyword evidence="1" id="KW-0805">Transcription regulation</keyword>
<evidence type="ECO:0000256" key="2">
    <source>
        <dbReference type="ARBA" id="ARBA00023125"/>
    </source>
</evidence>
<accession>A0A508X645</accession>
<dbReference type="Pfam" id="PF00392">
    <property type="entry name" value="GntR"/>
    <property type="match status" value="1"/>
</dbReference>
<dbReference type="AlphaFoldDB" id="A0A508X645"/>
<dbReference type="Gene3D" id="1.10.10.10">
    <property type="entry name" value="Winged helix-like DNA-binding domain superfamily/Winged helix DNA-binding domain"/>
    <property type="match status" value="1"/>
</dbReference>
<evidence type="ECO:0000256" key="3">
    <source>
        <dbReference type="ARBA" id="ARBA00023163"/>
    </source>
</evidence>
<dbReference type="Proteomes" id="UP000507954">
    <property type="component" value="Unassembled WGS sequence"/>
</dbReference>
<evidence type="ECO:0000256" key="1">
    <source>
        <dbReference type="ARBA" id="ARBA00023015"/>
    </source>
</evidence>
<dbReference type="SUPFAM" id="SSF46785">
    <property type="entry name" value="Winged helix' DNA-binding domain"/>
    <property type="match status" value="1"/>
</dbReference>
<dbReference type="GO" id="GO:0003700">
    <property type="term" value="F:DNA-binding transcription factor activity"/>
    <property type="evidence" value="ECO:0007669"/>
    <property type="project" value="InterPro"/>
</dbReference>
<dbReference type="InterPro" id="IPR000524">
    <property type="entry name" value="Tscrpt_reg_HTH_GntR"/>
</dbReference>
<keyword evidence="2" id="KW-0238">DNA-binding</keyword>
<evidence type="ECO:0000313" key="5">
    <source>
        <dbReference type="EMBL" id="VTZ65119.1"/>
    </source>
</evidence>
<dbReference type="SMART" id="SM00895">
    <property type="entry name" value="FCD"/>
    <property type="match status" value="1"/>
</dbReference>
<dbReference type="EMBL" id="CABFNB010000149">
    <property type="protein sequence ID" value="VTZ65119.1"/>
    <property type="molecule type" value="Genomic_DNA"/>
</dbReference>
<dbReference type="PANTHER" id="PTHR43537">
    <property type="entry name" value="TRANSCRIPTIONAL REGULATOR, GNTR FAMILY"/>
    <property type="match status" value="1"/>
</dbReference>
<gene>
    <name evidence="5" type="ORF">EMEDMD4_790143</name>
</gene>
<proteinExistence type="predicted"/>